<reference evidence="1" key="1">
    <citation type="submission" date="2022-07" db="EMBL/GenBank/DDBJ databases">
        <title>Genome Sequence of Phlebia brevispora.</title>
        <authorList>
            <person name="Buettner E."/>
        </authorList>
    </citation>
    <scope>NUCLEOTIDE SEQUENCE</scope>
    <source>
        <strain evidence="1">MPL23</strain>
    </source>
</reference>
<sequence>MLQLVGRRAAACRTAYLTQCRCISSLIEPGRVPHATPPWKEPVRGGQNLTQRYQRLERSLRGKEAYGNQIQQLSEESSTLLPLTSARRPSGARTFMGYVVPEEPQPPGPEECCMSGCAICVQDLYIEALEEYKKAVESLRTSLKLLRVPEDEWPADIRTGRKQPKVKKDVSLSAFEELERKLRERSQTNTPSAGRPEVDCPEKRAIRVGLRVDQHTPSGLPFTGCMRRFVALGPCASAVYDSRSLRVVEFSDGSCRSYQRRGLRCRYIWYGTWMLAVSCHHLAMVLPTPDLESLYDLWITRVVSIAFITLLYYDYSLSLHLEIKRVWFDDRYSGIRALFLLVRYLALLGHIPVMVQTFWNTQDDIIPKLCYAIIRSHQIYIVISQICIATMLGLQTAALYNCRKWVEGLLLTIFFGAIVVACWSLTIWFDDDMPPEPGFPGCNIALSRFQGIGFAIAWSSMLFFAVIVFILTLVKAIILQNIFPAHMTLFSMILRDGAMYFGVIAGSCVCSIVLCLGNRVGAISLFSKVTRLIALEACPPQFDGDANEYVGFVHFTAKHQTIEYSTCSLATVLICRLMLNLRDPKLMRHPHHLVDPTSRGIPLPTTMETPVPMTSVLPVPDSSPVAGRSTHRALVEHPWSAWQEEHAHDGRIKNLYNRDSDACHHHNSSLTSNSTIASTERDLLVLSRPIFETTDSDSLCSVHNTHQAEPRSQGRLDNWADLEGFGRRFKMQRTPQMTMFIPGFRRSSLLSCTMSSASAEARLPKDFTWGFATGELICIAVIHAILNDYSTFEASYQIEGSSDKGGRAPSIWDTFSKTPGKIRDGANGDVATDSYRLWKEDIDLLKAYGVKAYRFSVSWSRVIPKGGRNDDINKEGIAYYRTILEELVKNGITPFVTLHHWDLPQELHDKYGGWLCKEEIVKDFVNYAKVLFDAYGDIVKHWITLNEPWCISVLGYGNGIFAPGHISNTEPWIVSHNLILAHAYAVKLYREEYKVKQGGQIGITLDAHWLVPYDDSPQNVEATARGMDFKLGRYADPIYKGYYPRRVKEMLGGRLPDFTPEELVVVKDSSDFFGLNTYTTHLVEDAPDGDELSGKIVTTHMRPDGTQLGTQSDLPWLQTYGPGFRALLNYLWKAYNKPIYVTENGFAVKNENNIPVEQAIHDVGRQEYFQQYTKALLRAATEDGVDVRGYFAWSLLDNFEWAEGYKVRFGVTYVDYTTQKRTPKDSSRFLTEWFKEHIAV</sequence>
<protein>
    <submittedName>
        <fullName evidence="1">Uncharacterized protein</fullName>
    </submittedName>
</protein>
<keyword evidence="2" id="KW-1185">Reference proteome</keyword>
<evidence type="ECO:0000313" key="2">
    <source>
        <dbReference type="Proteomes" id="UP001148662"/>
    </source>
</evidence>
<gene>
    <name evidence="1" type="ORF">NM688_g5783</name>
</gene>
<evidence type="ECO:0000313" key="1">
    <source>
        <dbReference type="EMBL" id="KAJ3544061.1"/>
    </source>
</evidence>
<comment type="caution">
    <text evidence="1">The sequence shown here is derived from an EMBL/GenBank/DDBJ whole genome shotgun (WGS) entry which is preliminary data.</text>
</comment>
<proteinExistence type="predicted"/>
<organism evidence="1 2">
    <name type="scientific">Phlebia brevispora</name>
    <dbReference type="NCBI Taxonomy" id="194682"/>
    <lineage>
        <taxon>Eukaryota</taxon>
        <taxon>Fungi</taxon>
        <taxon>Dikarya</taxon>
        <taxon>Basidiomycota</taxon>
        <taxon>Agaricomycotina</taxon>
        <taxon>Agaricomycetes</taxon>
        <taxon>Polyporales</taxon>
        <taxon>Meruliaceae</taxon>
        <taxon>Phlebia</taxon>
    </lineage>
</organism>
<dbReference type="Proteomes" id="UP001148662">
    <property type="component" value="Unassembled WGS sequence"/>
</dbReference>
<name>A0ACC1SQ34_9APHY</name>
<accession>A0ACC1SQ34</accession>
<dbReference type="EMBL" id="JANHOG010001102">
    <property type="protein sequence ID" value="KAJ3544061.1"/>
    <property type="molecule type" value="Genomic_DNA"/>
</dbReference>